<feature type="domain" description="HTH lysR-type" evidence="5">
    <location>
        <begin position="1"/>
        <end position="58"/>
    </location>
</feature>
<dbReference type="Proteomes" id="UP000198960">
    <property type="component" value="Unassembled WGS sequence"/>
</dbReference>
<sequence length="305" mass="31565">MDIRALDTLRAVRTQGGVSAAAAVLHLTPSAVSQQLAALTRDAGVPLTERVGRGLRLTAAGEALADAAVDVAVALERARAACAVFLDRPEGTVRVSAFQSGAQLLFPGLLTRVRALGGIDLECSDEDVAQDEFPGLTDRVDVVVAHRPDGGAGWPGAGARLTVVPLLREPLDVAVPVDHPLAGRDSVRPGDLVDEEWIAVRQGFPVATVLDAVAAAAGVPPRITSRINDFSVVEALVAAGHGVSLLPRHTGGTHPGVRLLPLAGVRAGRRVEALLRPDVAERVVVRRVLDELVAEAAVAIAGRAG</sequence>
<comment type="similarity">
    <text evidence="1">Belongs to the LysR transcriptional regulatory family.</text>
</comment>
<dbReference type="InterPro" id="IPR036390">
    <property type="entry name" value="WH_DNA-bd_sf"/>
</dbReference>
<evidence type="ECO:0000256" key="3">
    <source>
        <dbReference type="ARBA" id="ARBA00023125"/>
    </source>
</evidence>
<keyword evidence="3 6" id="KW-0238">DNA-binding</keyword>
<dbReference type="Gene3D" id="1.10.10.10">
    <property type="entry name" value="Winged helix-like DNA-binding domain superfamily/Winged helix DNA-binding domain"/>
    <property type="match status" value="1"/>
</dbReference>
<dbReference type="SUPFAM" id="SSF53850">
    <property type="entry name" value="Periplasmic binding protein-like II"/>
    <property type="match status" value="1"/>
</dbReference>
<dbReference type="AlphaFoldDB" id="A0A1H8PYT9"/>
<keyword evidence="2" id="KW-0805">Transcription regulation</keyword>
<evidence type="ECO:0000256" key="1">
    <source>
        <dbReference type="ARBA" id="ARBA00009437"/>
    </source>
</evidence>
<keyword evidence="4" id="KW-0804">Transcription</keyword>
<protein>
    <submittedName>
        <fullName evidence="6">DNA-binding transcriptional regulator, LysR family</fullName>
    </submittedName>
</protein>
<name>A0A1H8PYT9_9ACTN</name>
<accession>A0A1H8PYT9</accession>
<dbReference type="EMBL" id="FOEE01000001">
    <property type="protein sequence ID" value="SEO47159.1"/>
    <property type="molecule type" value="Genomic_DNA"/>
</dbReference>
<evidence type="ECO:0000313" key="6">
    <source>
        <dbReference type="EMBL" id="SEO47159.1"/>
    </source>
</evidence>
<dbReference type="GO" id="GO:0003677">
    <property type="term" value="F:DNA binding"/>
    <property type="evidence" value="ECO:0007669"/>
    <property type="project" value="UniProtKB-KW"/>
</dbReference>
<evidence type="ECO:0000256" key="4">
    <source>
        <dbReference type="ARBA" id="ARBA00023163"/>
    </source>
</evidence>
<keyword evidence="7" id="KW-1185">Reference proteome</keyword>
<evidence type="ECO:0000313" key="7">
    <source>
        <dbReference type="Proteomes" id="UP000198960"/>
    </source>
</evidence>
<dbReference type="PROSITE" id="PS50931">
    <property type="entry name" value="HTH_LYSR"/>
    <property type="match status" value="1"/>
</dbReference>
<gene>
    <name evidence="6" type="ORF">SAMN05660991_00469</name>
</gene>
<dbReference type="OrthoDB" id="4131546at2"/>
<dbReference type="InterPro" id="IPR000847">
    <property type="entry name" value="LysR_HTH_N"/>
</dbReference>
<dbReference type="RefSeq" id="WP_091939663.1">
    <property type="nucleotide sequence ID" value="NZ_FOEE01000001.1"/>
</dbReference>
<evidence type="ECO:0000259" key="5">
    <source>
        <dbReference type="PROSITE" id="PS50931"/>
    </source>
</evidence>
<dbReference type="SUPFAM" id="SSF46785">
    <property type="entry name" value="Winged helix' DNA-binding domain"/>
    <property type="match status" value="1"/>
</dbReference>
<dbReference type="Pfam" id="PF03466">
    <property type="entry name" value="LysR_substrate"/>
    <property type="match status" value="1"/>
</dbReference>
<organism evidence="6 7">
    <name type="scientific">Trujillonella endophytica</name>
    <dbReference type="NCBI Taxonomy" id="673521"/>
    <lineage>
        <taxon>Bacteria</taxon>
        <taxon>Bacillati</taxon>
        <taxon>Actinomycetota</taxon>
        <taxon>Actinomycetes</taxon>
        <taxon>Geodermatophilales</taxon>
        <taxon>Geodermatophilaceae</taxon>
        <taxon>Trujillonella</taxon>
    </lineage>
</organism>
<dbReference type="GO" id="GO:0032993">
    <property type="term" value="C:protein-DNA complex"/>
    <property type="evidence" value="ECO:0007669"/>
    <property type="project" value="TreeGrafter"/>
</dbReference>
<dbReference type="InterPro" id="IPR005119">
    <property type="entry name" value="LysR_subst-bd"/>
</dbReference>
<dbReference type="GO" id="GO:0003700">
    <property type="term" value="F:DNA-binding transcription factor activity"/>
    <property type="evidence" value="ECO:0007669"/>
    <property type="project" value="InterPro"/>
</dbReference>
<dbReference type="Gene3D" id="3.40.190.10">
    <property type="entry name" value="Periplasmic binding protein-like II"/>
    <property type="match status" value="2"/>
</dbReference>
<proteinExistence type="inferred from homology"/>
<evidence type="ECO:0000256" key="2">
    <source>
        <dbReference type="ARBA" id="ARBA00023015"/>
    </source>
</evidence>
<dbReference type="InterPro" id="IPR036388">
    <property type="entry name" value="WH-like_DNA-bd_sf"/>
</dbReference>
<dbReference type="PANTHER" id="PTHR30346:SF29">
    <property type="entry name" value="LYSR SUBSTRATE-BINDING"/>
    <property type="match status" value="1"/>
</dbReference>
<dbReference type="STRING" id="673521.SAMN05660991_00469"/>
<dbReference type="PANTHER" id="PTHR30346">
    <property type="entry name" value="TRANSCRIPTIONAL DUAL REGULATOR HCAR-RELATED"/>
    <property type="match status" value="1"/>
</dbReference>
<reference evidence="7" key="1">
    <citation type="submission" date="2016-10" db="EMBL/GenBank/DDBJ databases">
        <authorList>
            <person name="Varghese N."/>
            <person name="Submissions S."/>
        </authorList>
    </citation>
    <scope>NUCLEOTIDE SEQUENCE [LARGE SCALE GENOMIC DNA]</scope>
    <source>
        <strain evidence="7">DSM 45413</strain>
    </source>
</reference>
<dbReference type="Pfam" id="PF00126">
    <property type="entry name" value="HTH_1"/>
    <property type="match status" value="1"/>
</dbReference>